<protein>
    <submittedName>
        <fullName evidence="1">Uncharacterized protein</fullName>
    </submittedName>
</protein>
<dbReference type="EMBL" id="BMAO01008552">
    <property type="protein sequence ID" value="GFR24741.1"/>
    <property type="molecule type" value="Genomic_DNA"/>
</dbReference>
<comment type="caution">
    <text evidence="1">The sequence shown here is derived from an EMBL/GenBank/DDBJ whole genome shotgun (WGS) entry which is preliminary data.</text>
</comment>
<reference evidence="1" key="1">
    <citation type="submission" date="2020-07" db="EMBL/GenBank/DDBJ databases">
        <title>Multicomponent nature underlies the extraordinary mechanical properties of spider dragline silk.</title>
        <authorList>
            <person name="Kono N."/>
            <person name="Nakamura H."/>
            <person name="Mori M."/>
            <person name="Yoshida Y."/>
            <person name="Ohtoshi R."/>
            <person name="Malay A.D."/>
            <person name="Moran D.A.P."/>
            <person name="Tomita M."/>
            <person name="Numata K."/>
            <person name="Arakawa K."/>
        </authorList>
    </citation>
    <scope>NUCLEOTIDE SEQUENCE</scope>
</reference>
<dbReference type="Proteomes" id="UP000887116">
    <property type="component" value="Unassembled WGS sequence"/>
</dbReference>
<evidence type="ECO:0000313" key="2">
    <source>
        <dbReference type="Proteomes" id="UP000887116"/>
    </source>
</evidence>
<keyword evidence="2" id="KW-1185">Reference proteome</keyword>
<name>A0A8X6K054_TRICU</name>
<accession>A0A8X6K054</accession>
<gene>
    <name evidence="1" type="ORF">TNCT_183071</name>
</gene>
<evidence type="ECO:0000313" key="1">
    <source>
        <dbReference type="EMBL" id="GFR24741.1"/>
    </source>
</evidence>
<proteinExistence type="predicted"/>
<dbReference type="AlphaFoldDB" id="A0A8X6K054"/>
<organism evidence="1 2">
    <name type="scientific">Trichonephila clavata</name>
    <name type="common">Joro spider</name>
    <name type="synonym">Nephila clavata</name>
    <dbReference type="NCBI Taxonomy" id="2740835"/>
    <lineage>
        <taxon>Eukaryota</taxon>
        <taxon>Metazoa</taxon>
        <taxon>Ecdysozoa</taxon>
        <taxon>Arthropoda</taxon>
        <taxon>Chelicerata</taxon>
        <taxon>Arachnida</taxon>
        <taxon>Araneae</taxon>
        <taxon>Araneomorphae</taxon>
        <taxon>Entelegynae</taxon>
        <taxon>Araneoidea</taxon>
        <taxon>Nephilidae</taxon>
        <taxon>Trichonephila</taxon>
    </lineage>
</organism>
<sequence>MVQQTVLQVFSCPSTVAVSLRKLQHMCEVHGLSASPTFTELKEVSWLYKGAVLVSFLGCKSHFSRAVTKAVGDINSVQWHSDLNADNAKIWVLYLNATAF</sequence>